<evidence type="ECO:0000256" key="1">
    <source>
        <dbReference type="SAM" id="Phobius"/>
    </source>
</evidence>
<keyword evidence="1" id="KW-0472">Membrane</keyword>
<keyword evidence="1" id="KW-1133">Transmembrane helix</keyword>
<evidence type="ECO:0000313" key="2">
    <source>
        <dbReference type="EMBL" id="CUF20182.1"/>
    </source>
</evidence>
<keyword evidence="1 2" id="KW-0812">Transmembrane</keyword>
<gene>
    <name evidence="2" type="ORF">BSAL_60110</name>
</gene>
<proteinExistence type="predicted"/>
<feature type="transmembrane region" description="Helical" evidence="1">
    <location>
        <begin position="20"/>
        <end position="44"/>
    </location>
</feature>
<reference evidence="3" key="1">
    <citation type="submission" date="2015-09" db="EMBL/GenBank/DDBJ databases">
        <authorList>
            <consortium name="Pathogen Informatics"/>
        </authorList>
    </citation>
    <scope>NUCLEOTIDE SEQUENCE [LARGE SCALE GENOMIC DNA]</scope>
    <source>
        <strain evidence="3">Lake Konstanz</strain>
    </source>
</reference>
<feature type="transmembrane region" description="Helical" evidence="1">
    <location>
        <begin position="56"/>
        <end position="78"/>
    </location>
</feature>
<dbReference type="AlphaFoldDB" id="A0A0S4IQC7"/>
<keyword evidence="3" id="KW-1185">Reference proteome</keyword>
<dbReference type="SUPFAM" id="SSF82171">
    <property type="entry name" value="DPP6 N-terminal domain-like"/>
    <property type="match status" value="1"/>
</dbReference>
<protein>
    <submittedName>
        <fullName evidence="2">Transmembrane protein, putative</fullName>
    </submittedName>
</protein>
<dbReference type="EMBL" id="CYKH01000263">
    <property type="protein sequence ID" value="CUF20182.1"/>
    <property type="molecule type" value="Genomic_DNA"/>
</dbReference>
<evidence type="ECO:0000313" key="3">
    <source>
        <dbReference type="Proteomes" id="UP000051952"/>
    </source>
</evidence>
<accession>A0A0S4IQC7</accession>
<organism evidence="2 3">
    <name type="scientific">Bodo saltans</name>
    <name type="common">Flagellated protozoan</name>
    <dbReference type="NCBI Taxonomy" id="75058"/>
    <lineage>
        <taxon>Eukaryota</taxon>
        <taxon>Discoba</taxon>
        <taxon>Euglenozoa</taxon>
        <taxon>Kinetoplastea</taxon>
        <taxon>Metakinetoplastina</taxon>
        <taxon>Eubodonida</taxon>
        <taxon>Bodonidae</taxon>
        <taxon>Bodo</taxon>
    </lineage>
</organism>
<name>A0A0S4IQC7_BODSA</name>
<sequence>MLAKVLARDTNENDSKFRILIVIQIAWLKSSILLQSCIPLLFFSKETLERQLTMKSLFVVTLLIAASIVSGGTFFALVQDPSTSAASAFVYSTNGSLVAYASLGWDFLWPLVEVSADIANQKVYVVRYPYPTGNVTLYKIAYDLSSMEPLVSSGLGYFDLEYSAGQNTHYGVTVSSPYGRDISHFTDFNAPVQHTVITSLPYMWFVNASTFDSGATRYFGLLNYALPGTPNVTAQQQLAVGAYANPQAQSTEFLTLTLNPTQLVPTPLIRFISWSEPAQTLYGLAIDNLGAAILVSIDTTTGVFTELIAYEGSIVQPMVASSKRAELFAFVATTGGPRQLLRFDVSSSTATVEVVASYSDDLLVSGVAWLY</sequence>
<dbReference type="Proteomes" id="UP000051952">
    <property type="component" value="Unassembled WGS sequence"/>
</dbReference>
<dbReference type="VEuPathDB" id="TriTrypDB:BSAL_60110"/>